<accession>A0AA91DUJ8</accession>
<gene>
    <name evidence="1" type="ORF">A3K87_05060</name>
</gene>
<sequence length="70" mass="7703">MQHLINILAGVGDVLAAFGTAPSYQYPKVGDRSRDVKKIGGDWQTVGRDMKKALDKEQRDKDGKVYHGAT</sequence>
<name>A0AA91DUJ8_VARPD</name>
<protein>
    <submittedName>
        <fullName evidence="1">Uncharacterized protein</fullName>
    </submittedName>
</protein>
<organism evidence="1 2">
    <name type="scientific">Variovorax paradoxus</name>
    <dbReference type="NCBI Taxonomy" id="34073"/>
    <lineage>
        <taxon>Bacteria</taxon>
        <taxon>Pseudomonadati</taxon>
        <taxon>Pseudomonadota</taxon>
        <taxon>Betaproteobacteria</taxon>
        <taxon>Burkholderiales</taxon>
        <taxon>Comamonadaceae</taxon>
        <taxon>Variovorax</taxon>
    </lineage>
</organism>
<comment type="caution">
    <text evidence="1">The sequence shown here is derived from an EMBL/GenBank/DDBJ whole genome shotgun (WGS) entry which is preliminary data.</text>
</comment>
<reference evidence="1 2" key="1">
    <citation type="submission" date="2016-03" db="EMBL/GenBank/DDBJ databases">
        <title>Genome sequence of Variovorax paradoxus KB5.</title>
        <authorList>
            <person name="Jeong H."/>
            <person name="Hong C.E."/>
            <person name="Jo S.H."/>
            <person name="Park J.M."/>
        </authorList>
    </citation>
    <scope>NUCLEOTIDE SEQUENCE [LARGE SCALE GENOMIC DNA]</scope>
    <source>
        <strain evidence="1 2">KB5</strain>
    </source>
</reference>
<proteinExistence type="predicted"/>
<evidence type="ECO:0000313" key="2">
    <source>
        <dbReference type="Proteomes" id="UP000077852"/>
    </source>
</evidence>
<dbReference type="Proteomes" id="UP000077852">
    <property type="component" value="Unassembled WGS sequence"/>
</dbReference>
<dbReference type="EMBL" id="LVHG01000002">
    <property type="protein sequence ID" value="OAK66916.1"/>
    <property type="molecule type" value="Genomic_DNA"/>
</dbReference>
<dbReference type="AlphaFoldDB" id="A0AA91DUJ8"/>
<dbReference type="RefSeq" id="WP_155742375.1">
    <property type="nucleotide sequence ID" value="NZ_LVHG01000002.1"/>
</dbReference>
<evidence type="ECO:0000313" key="1">
    <source>
        <dbReference type="EMBL" id="OAK66916.1"/>
    </source>
</evidence>